<dbReference type="EMBL" id="MN740584">
    <property type="protein sequence ID" value="QHU35154.1"/>
    <property type="molecule type" value="Genomic_DNA"/>
</dbReference>
<organism evidence="1">
    <name type="scientific">viral metagenome</name>
    <dbReference type="NCBI Taxonomy" id="1070528"/>
    <lineage>
        <taxon>unclassified sequences</taxon>
        <taxon>metagenomes</taxon>
        <taxon>organismal metagenomes</taxon>
    </lineage>
</organism>
<protein>
    <submittedName>
        <fullName evidence="1">Uncharacterized protein</fullName>
    </submittedName>
</protein>
<sequence>MPTNLLSKYANQKREYIERSQKHKDYQNQLSDYEGSNKNDFNFIKENIIEFEKGKSSSMTTIERQKFKMIKNRYYRNQDYCRFLKGKIERTV</sequence>
<name>A0A6C0M002_9ZZZZ</name>
<proteinExistence type="predicted"/>
<reference evidence="1" key="1">
    <citation type="journal article" date="2020" name="Nature">
        <title>Giant virus diversity and host interactions through global metagenomics.</title>
        <authorList>
            <person name="Schulz F."/>
            <person name="Roux S."/>
            <person name="Paez-Espino D."/>
            <person name="Jungbluth S."/>
            <person name="Walsh D.A."/>
            <person name="Denef V.J."/>
            <person name="McMahon K.D."/>
            <person name="Konstantinidis K.T."/>
            <person name="Eloe-Fadrosh E.A."/>
            <person name="Kyrpides N.C."/>
            <person name="Woyke T."/>
        </authorList>
    </citation>
    <scope>NUCLEOTIDE SEQUENCE</scope>
    <source>
        <strain evidence="1">GVMAG-S-1017745-26</strain>
    </source>
</reference>
<accession>A0A6C0M002</accession>
<dbReference type="AlphaFoldDB" id="A0A6C0M002"/>
<evidence type="ECO:0000313" key="1">
    <source>
        <dbReference type="EMBL" id="QHU35154.1"/>
    </source>
</evidence>